<gene>
    <name evidence="2" type="primary">cysH_1</name>
    <name evidence="2" type="ORF">CM83_52131</name>
</gene>
<dbReference type="InterPro" id="IPR012674">
    <property type="entry name" value="Calycin"/>
</dbReference>
<proteinExistence type="predicted"/>
<sequence>MNPATVFCVLTVLGLGAACSVDNGDAVQASKLFGTWYEVDSYGDSLMAIFTKCITNSIVDTGSASGGIQKARSYKWKLFPFITWNEKSSLLNRGTKWDLTTSSWFGSSSTPMSIIKLADDFVILKTCPNAWFTDERIWVYSKNKDLTATTIAAINQALKDKNEPAYDSFRVISQTC</sequence>
<name>A0A0A9W9F8_LYGHE</name>
<keyword evidence="1" id="KW-0732">Signal</keyword>
<evidence type="ECO:0000313" key="3">
    <source>
        <dbReference type="EMBL" id="JAG51260.1"/>
    </source>
</evidence>
<reference evidence="2" key="2">
    <citation type="submission" date="2014-07" db="EMBL/GenBank/DDBJ databases">
        <authorList>
            <person name="Hull J."/>
        </authorList>
    </citation>
    <scope>NUCLEOTIDE SEQUENCE</scope>
</reference>
<dbReference type="EMBL" id="GBHO01038527">
    <property type="protein sequence ID" value="JAG05077.1"/>
    <property type="molecule type" value="Transcribed_RNA"/>
</dbReference>
<feature type="chain" id="PRO_5015033626" evidence="1">
    <location>
        <begin position="19"/>
        <end position="176"/>
    </location>
</feature>
<reference evidence="3" key="3">
    <citation type="submission" date="2014-09" db="EMBL/GenBank/DDBJ databases">
        <authorList>
            <person name="Magalhaes I.L.F."/>
            <person name="Oliveira U."/>
            <person name="Santos F.R."/>
            <person name="Vidigal T.H.D.A."/>
            <person name="Brescovit A.D."/>
            <person name="Santos A.J."/>
        </authorList>
    </citation>
    <scope>NUCLEOTIDE SEQUENCE</scope>
</reference>
<accession>A0A0A9W9F8</accession>
<dbReference type="EMBL" id="GBRD01014566">
    <property type="protein sequence ID" value="JAG51260.1"/>
    <property type="molecule type" value="Transcribed_RNA"/>
</dbReference>
<dbReference type="AlphaFoldDB" id="A0A0A9W9F8"/>
<evidence type="ECO:0000313" key="2">
    <source>
        <dbReference type="EMBL" id="JAG05077.1"/>
    </source>
</evidence>
<reference evidence="2" key="1">
    <citation type="journal article" date="2014" name="PLoS ONE">
        <title>Transcriptome-Based Identification of ABC Transporters in the Western Tarnished Plant Bug Lygus hesperus.</title>
        <authorList>
            <person name="Hull J.J."/>
            <person name="Chaney K."/>
            <person name="Geib S.M."/>
            <person name="Fabrick J.A."/>
            <person name="Brent C.S."/>
            <person name="Walsh D."/>
            <person name="Lavine L.C."/>
        </authorList>
    </citation>
    <scope>NUCLEOTIDE SEQUENCE</scope>
</reference>
<organism evidence="2">
    <name type="scientific">Lygus hesperus</name>
    <name type="common">Western plant bug</name>
    <dbReference type="NCBI Taxonomy" id="30085"/>
    <lineage>
        <taxon>Eukaryota</taxon>
        <taxon>Metazoa</taxon>
        <taxon>Ecdysozoa</taxon>
        <taxon>Arthropoda</taxon>
        <taxon>Hexapoda</taxon>
        <taxon>Insecta</taxon>
        <taxon>Pterygota</taxon>
        <taxon>Neoptera</taxon>
        <taxon>Paraneoptera</taxon>
        <taxon>Hemiptera</taxon>
        <taxon>Heteroptera</taxon>
        <taxon>Panheteroptera</taxon>
        <taxon>Cimicomorpha</taxon>
        <taxon>Miridae</taxon>
        <taxon>Mirini</taxon>
        <taxon>Lygus</taxon>
    </lineage>
</organism>
<evidence type="ECO:0000256" key="1">
    <source>
        <dbReference type="SAM" id="SignalP"/>
    </source>
</evidence>
<protein>
    <submittedName>
        <fullName evidence="2">Phosphoadenosine phosphosulfate reductase</fullName>
    </submittedName>
</protein>
<dbReference type="SUPFAM" id="SSF50814">
    <property type="entry name" value="Lipocalins"/>
    <property type="match status" value="1"/>
</dbReference>
<dbReference type="Gene3D" id="2.40.128.20">
    <property type="match status" value="1"/>
</dbReference>
<feature type="signal peptide" evidence="1">
    <location>
        <begin position="1"/>
        <end position="18"/>
    </location>
</feature>